<comment type="caution">
    <text evidence="1">The sequence shown here is derived from an EMBL/GenBank/DDBJ whole genome shotgun (WGS) entry which is preliminary data.</text>
</comment>
<organism evidence="1 2">
    <name type="scientific">Trichinella spiralis</name>
    <name type="common">Trichina worm</name>
    <dbReference type="NCBI Taxonomy" id="6334"/>
    <lineage>
        <taxon>Eukaryota</taxon>
        <taxon>Metazoa</taxon>
        <taxon>Ecdysozoa</taxon>
        <taxon>Nematoda</taxon>
        <taxon>Enoplea</taxon>
        <taxon>Dorylaimia</taxon>
        <taxon>Trichinellida</taxon>
        <taxon>Trichinellidae</taxon>
        <taxon>Trichinella</taxon>
    </lineage>
</organism>
<accession>A0ABR3KEB6</accession>
<sequence>MHVAYFNNPEEHACYCFFKTVLQDLLQLQLEQTWRVNSYCEKGRVLNFTMKLVTAAKTSKAVYRAADVSDGGLSTANGKIYKVDCSRMVARNASLEAGVKKVDIE</sequence>
<gene>
    <name evidence="1" type="ORF">TSPI_00720</name>
</gene>
<evidence type="ECO:0000313" key="2">
    <source>
        <dbReference type="Proteomes" id="UP001558632"/>
    </source>
</evidence>
<name>A0ABR3KEB6_TRISP</name>
<evidence type="ECO:0000313" key="1">
    <source>
        <dbReference type="EMBL" id="KAL1233998.1"/>
    </source>
</evidence>
<dbReference type="Proteomes" id="UP001558632">
    <property type="component" value="Unassembled WGS sequence"/>
</dbReference>
<keyword evidence="2" id="KW-1185">Reference proteome</keyword>
<protein>
    <submittedName>
        <fullName evidence="1">Shikimate dehydrogenase (NADP(+))</fullName>
    </submittedName>
</protein>
<dbReference type="EMBL" id="JBEUSY010000423">
    <property type="protein sequence ID" value="KAL1233998.1"/>
    <property type="molecule type" value="Genomic_DNA"/>
</dbReference>
<reference evidence="1 2" key="1">
    <citation type="submission" date="2024-07" db="EMBL/GenBank/DDBJ databases">
        <title>Enhanced genomic and transcriptomic resources for Trichinella pseudospiralis and T. spiralis underpin the discovery of pronounced molecular differences between stages and species.</title>
        <authorList>
            <person name="Pasi K.K."/>
            <person name="La Rosa G."/>
            <person name="Gomez-Morales M.A."/>
            <person name="Tosini F."/>
            <person name="Sumanam S."/>
            <person name="Young N.D."/>
            <person name="Chang B.C."/>
            <person name="Robin G.B."/>
        </authorList>
    </citation>
    <scope>NUCLEOTIDE SEQUENCE [LARGE SCALE GENOMIC DNA]</scope>
    <source>
        <strain evidence="1">ISS534</strain>
    </source>
</reference>
<proteinExistence type="predicted"/>